<evidence type="ECO:0000256" key="1">
    <source>
        <dbReference type="SAM" id="MobiDB-lite"/>
    </source>
</evidence>
<dbReference type="OrthoDB" id="1045822at2759"/>
<dbReference type="PANTHER" id="PTHR15907">
    <property type="entry name" value="DUF614 FAMILY PROTEIN-RELATED"/>
    <property type="match status" value="1"/>
</dbReference>
<dbReference type="InterPro" id="IPR006461">
    <property type="entry name" value="PLAC_motif_containing"/>
</dbReference>
<reference evidence="2" key="1">
    <citation type="submission" date="2020-11" db="EMBL/GenBank/DDBJ databases">
        <authorList>
            <consortium name="DOE Joint Genome Institute"/>
            <person name="Ahrendt S."/>
            <person name="Riley R."/>
            <person name="Andreopoulos W."/>
            <person name="Labutti K."/>
            <person name="Pangilinan J."/>
            <person name="Ruiz-Duenas F.J."/>
            <person name="Barrasa J.M."/>
            <person name="Sanchez-Garcia M."/>
            <person name="Camarero S."/>
            <person name="Miyauchi S."/>
            <person name="Serrano A."/>
            <person name="Linde D."/>
            <person name="Babiker R."/>
            <person name="Drula E."/>
            <person name="Ayuso-Fernandez I."/>
            <person name="Pacheco R."/>
            <person name="Padilla G."/>
            <person name="Ferreira P."/>
            <person name="Barriuso J."/>
            <person name="Kellner H."/>
            <person name="Castanera R."/>
            <person name="Alfaro M."/>
            <person name="Ramirez L."/>
            <person name="Pisabarro A.G."/>
            <person name="Kuo A."/>
            <person name="Tritt A."/>
            <person name="Lipzen A."/>
            <person name="He G."/>
            <person name="Yan M."/>
            <person name="Ng V."/>
            <person name="Cullen D."/>
            <person name="Martin F."/>
            <person name="Rosso M.-N."/>
            <person name="Henrissat B."/>
            <person name="Hibbett D."/>
            <person name="Martinez A.T."/>
            <person name="Grigoriev I.V."/>
        </authorList>
    </citation>
    <scope>NUCLEOTIDE SEQUENCE</scope>
    <source>
        <strain evidence="2">CBS 506.95</strain>
    </source>
</reference>
<dbReference type="AlphaFoldDB" id="A0A9P6E8D5"/>
<evidence type="ECO:0000313" key="2">
    <source>
        <dbReference type="EMBL" id="KAF9524352.1"/>
    </source>
</evidence>
<comment type="caution">
    <text evidence="2">The sequence shown here is derived from an EMBL/GenBank/DDBJ whole genome shotgun (WGS) entry which is preliminary data.</text>
</comment>
<dbReference type="EMBL" id="MU157900">
    <property type="protein sequence ID" value="KAF9524352.1"/>
    <property type="molecule type" value="Genomic_DNA"/>
</dbReference>
<evidence type="ECO:0000313" key="3">
    <source>
        <dbReference type="Proteomes" id="UP000807306"/>
    </source>
</evidence>
<sequence length="159" mass="16993">MSHSRVNNQPAGQHGMVVAPGGGGNRNAQNMPVDADGRDWSNGLCGCCSSCGTCICATVLPCVVYGKNKHRYQHLDQQGTPEPSPGCCSGSCVAHGIFAACGLGFIFQMVNRGHVRHRYNIKGSGCGDCCTSFWCSPCQLVQESREIELEEQSFGTGRY</sequence>
<keyword evidence="3" id="KW-1185">Reference proteome</keyword>
<feature type="region of interest" description="Disordered" evidence="1">
    <location>
        <begin position="1"/>
        <end position="29"/>
    </location>
</feature>
<name>A0A9P6E8D5_9AGAR</name>
<dbReference type="NCBIfam" id="TIGR01571">
    <property type="entry name" value="A_thal_Cys_rich"/>
    <property type="match status" value="1"/>
</dbReference>
<organism evidence="2 3">
    <name type="scientific">Crepidotus variabilis</name>
    <dbReference type="NCBI Taxonomy" id="179855"/>
    <lineage>
        <taxon>Eukaryota</taxon>
        <taxon>Fungi</taxon>
        <taxon>Dikarya</taxon>
        <taxon>Basidiomycota</taxon>
        <taxon>Agaricomycotina</taxon>
        <taxon>Agaricomycetes</taxon>
        <taxon>Agaricomycetidae</taxon>
        <taxon>Agaricales</taxon>
        <taxon>Agaricineae</taxon>
        <taxon>Crepidotaceae</taxon>
        <taxon>Crepidotus</taxon>
    </lineage>
</organism>
<dbReference type="Proteomes" id="UP000807306">
    <property type="component" value="Unassembled WGS sequence"/>
</dbReference>
<protein>
    <submittedName>
        <fullName evidence="2">PLAC8 family-domain-containing protein</fullName>
    </submittedName>
</protein>
<dbReference type="Pfam" id="PF04749">
    <property type="entry name" value="PLAC8"/>
    <property type="match status" value="1"/>
</dbReference>
<proteinExistence type="predicted"/>
<gene>
    <name evidence="2" type="ORF">CPB83DRAFT_861419</name>
</gene>
<feature type="compositionally biased region" description="Polar residues" evidence="1">
    <location>
        <begin position="1"/>
        <end position="11"/>
    </location>
</feature>
<accession>A0A9P6E8D5</accession>